<sequence>MVKSKKVEAILEHWGPSLSSTLAERLVEIYGVSAPNARQLIQRSSAKRLKGISFPHRTSFVYLTSQYGSQKFFDSLIGALKDTNHACGYGLAALQDRGGLLPIDHFKIACGAPKLQSKHLNADRVAEQLVAANLVKRVDMAGIGECIALASFSAEDEQQAFVDMNARLKVEAMALNAVREWVRRLGLGSWNQVQIRGEGSIPTAGPNYWDLSAPSYLYPLLGSSGVATSTKPKPGSFVCDVYLGSRLTADSAKAFVKKCLNVRGFSKVAPVLQMFLATDYQQDAVRVIRGNGAIAATLDSLLGTDVAHGLHELASVLKATAISFGTPEKIDVLFNALGKIEGAEGTLRGCLFEYLCGHLADETYRKPWISINKLVRGSDGARAEVDVFVEVGSSEVVFIECKGHLPTGQVDDAEVEKWLKKRIPVLRDFAKHDEDYARLKQTFELWTNATISAASKALIDQENEKTSRYTIAYREGQELLQMISESGNSSLLKTYKQHFLKHPLAVAAQKKATHSQLPEELDLEE</sequence>
<dbReference type="EMBL" id="CP000712">
    <property type="protein sequence ID" value="ABQ81152.1"/>
    <property type="molecule type" value="Genomic_DNA"/>
</dbReference>
<name>A5WAJ2_PSEP1</name>
<proteinExistence type="predicted"/>
<dbReference type="eggNOG" id="ENOG502Z8VF">
    <property type="taxonomic scope" value="Bacteria"/>
</dbReference>
<dbReference type="AlphaFoldDB" id="A5WAJ2"/>
<accession>A5WAJ2</accession>
<dbReference type="HOGENOM" id="CLU_042275_0_0_6"/>
<gene>
    <name evidence="1" type="ordered locus">Pput_5032</name>
</gene>
<reference evidence="1" key="1">
    <citation type="submission" date="2007-05" db="EMBL/GenBank/DDBJ databases">
        <title>Complete sequence of Pseudomonas putida F1.</title>
        <authorList>
            <consortium name="US DOE Joint Genome Institute"/>
            <person name="Copeland A."/>
            <person name="Lucas S."/>
            <person name="Lapidus A."/>
            <person name="Barry K."/>
            <person name="Detter J.C."/>
            <person name="Glavina del Rio T."/>
            <person name="Hammon N."/>
            <person name="Israni S."/>
            <person name="Dalin E."/>
            <person name="Tice H."/>
            <person name="Pitluck S."/>
            <person name="Chain P."/>
            <person name="Malfatti S."/>
            <person name="Shin M."/>
            <person name="Vergez L."/>
            <person name="Schmutz J."/>
            <person name="Larimer F."/>
            <person name="Land M."/>
            <person name="Hauser L."/>
            <person name="Kyrpides N."/>
            <person name="Lykidis A."/>
            <person name="Parales R."/>
            <person name="Richardson P."/>
        </authorList>
    </citation>
    <scope>NUCLEOTIDE SEQUENCE [LARGE SCALE GENOMIC DNA]</scope>
    <source>
        <strain evidence="1">F1</strain>
    </source>
</reference>
<organism evidence="1">
    <name type="scientific">Pseudomonas putida (strain ATCC 700007 / DSM 6899 / JCM 31910 / BCRC 17059 / LMG 24140 / F1)</name>
    <dbReference type="NCBI Taxonomy" id="351746"/>
    <lineage>
        <taxon>Bacteria</taxon>
        <taxon>Pseudomonadati</taxon>
        <taxon>Pseudomonadota</taxon>
        <taxon>Gammaproteobacteria</taxon>
        <taxon>Pseudomonadales</taxon>
        <taxon>Pseudomonadaceae</taxon>
        <taxon>Pseudomonas</taxon>
    </lineage>
</organism>
<protein>
    <submittedName>
        <fullName evidence="1">Uncharacterized protein</fullName>
    </submittedName>
</protein>
<evidence type="ECO:0000313" key="1">
    <source>
        <dbReference type="EMBL" id="ABQ81152.1"/>
    </source>
</evidence>
<dbReference type="KEGG" id="ppf:Pput_5032"/>